<evidence type="ECO:0000313" key="7">
    <source>
        <dbReference type="Proteomes" id="UP000595198"/>
    </source>
</evidence>
<dbReference type="Proteomes" id="UP000594774">
    <property type="component" value="Chromosome"/>
</dbReference>
<dbReference type="EMBL" id="CP065628">
    <property type="protein sequence ID" value="QPR30875.1"/>
    <property type="molecule type" value="Genomic_DNA"/>
</dbReference>
<evidence type="ECO:0000256" key="2">
    <source>
        <dbReference type="SAM" id="MobiDB-lite"/>
    </source>
</evidence>
<evidence type="ECO:0000256" key="1">
    <source>
        <dbReference type="SAM" id="Coils"/>
    </source>
</evidence>
<evidence type="ECO:0000256" key="3">
    <source>
        <dbReference type="SAM" id="Phobius"/>
    </source>
</evidence>
<dbReference type="EMBL" id="CP066023">
    <property type="protein sequence ID" value="QQB82705.1"/>
    <property type="molecule type" value="Genomic_DNA"/>
</dbReference>
<proteinExistence type="predicted"/>
<evidence type="ECO:0000313" key="4">
    <source>
        <dbReference type="EMBL" id="QPR30875.1"/>
    </source>
</evidence>
<gene>
    <name evidence="4" type="ORF">I6G95_12040</name>
    <name evidence="5" type="ORF">I6H48_12565</name>
</gene>
<dbReference type="Pfam" id="PF04977">
    <property type="entry name" value="DivIC"/>
    <property type="match status" value="1"/>
</dbReference>
<feature type="compositionally biased region" description="Low complexity" evidence="2">
    <location>
        <begin position="13"/>
        <end position="23"/>
    </location>
</feature>
<feature type="region of interest" description="Disordered" evidence="2">
    <location>
        <begin position="147"/>
        <end position="178"/>
    </location>
</feature>
<evidence type="ECO:0000313" key="6">
    <source>
        <dbReference type="Proteomes" id="UP000594774"/>
    </source>
</evidence>
<dbReference type="Proteomes" id="UP000595198">
    <property type="component" value="Chromosome"/>
</dbReference>
<sequence>MSASDRSRRGTQSRPAGAGQRSAAAIASGMRSLSTAQKIGIGLLVLFLVSVLAIPLRTFAQQQADVAATQDNIARMEQRIKQLEDEKELYSNPAYVKEQARLRLGLVEPGETPFRILDPAVGEQPVTQPEEIPQHQAKKWYETLWDSISIPPEPEETRPNPGRDQATRPESLPTVPES</sequence>
<protein>
    <submittedName>
        <fullName evidence="4">Septum formation initiator family protein</fullName>
    </submittedName>
</protein>
<accession>A0AB37GD75</accession>
<organism evidence="4 6">
    <name type="scientific">Corynebacterium amycolatum</name>
    <dbReference type="NCBI Taxonomy" id="43765"/>
    <lineage>
        <taxon>Bacteria</taxon>
        <taxon>Bacillati</taxon>
        <taxon>Actinomycetota</taxon>
        <taxon>Actinomycetes</taxon>
        <taxon>Mycobacteriales</taxon>
        <taxon>Corynebacteriaceae</taxon>
        <taxon>Corynebacterium</taxon>
    </lineage>
</organism>
<keyword evidence="3" id="KW-0472">Membrane</keyword>
<keyword evidence="1" id="KW-0175">Coiled coil</keyword>
<feature type="transmembrane region" description="Helical" evidence="3">
    <location>
        <begin position="39"/>
        <end position="56"/>
    </location>
</feature>
<feature type="coiled-coil region" evidence="1">
    <location>
        <begin position="59"/>
        <end position="93"/>
    </location>
</feature>
<name>A0AB37GD75_CORAY</name>
<evidence type="ECO:0000313" key="5">
    <source>
        <dbReference type="EMBL" id="QQB82705.1"/>
    </source>
</evidence>
<keyword evidence="7" id="KW-1185">Reference proteome</keyword>
<keyword evidence="3" id="KW-0812">Transmembrane</keyword>
<dbReference type="AlphaFoldDB" id="A0AB37GD75"/>
<reference evidence="6 7" key="1">
    <citation type="submission" date="2020-12" db="EMBL/GenBank/DDBJ databases">
        <title>FDA dAtabase for Regulatory Grade micrObial Sequences (FDA-ARGOS): Supporting development and validation of Infectious Disease Dx tests.</title>
        <authorList>
            <person name="Sproer C."/>
            <person name="Gronow S."/>
            <person name="Severitt S."/>
            <person name="Schroder I."/>
            <person name="Tallon L."/>
            <person name="Sadzewicz L."/>
            <person name="Zhao X."/>
            <person name="Boylan J."/>
            <person name="Ott S."/>
            <person name="Bowen H."/>
            <person name="Vavikolanu K."/>
            <person name="Mehta A."/>
            <person name="Aluvathingal J."/>
            <person name="Nadendla S."/>
            <person name="Lowell S."/>
            <person name="Myers T."/>
            <person name="Yan Y."/>
            <person name="Sichtig H."/>
        </authorList>
    </citation>
    <scope>NUCLEOTIDE SEQUENCE [LARGE SCALE GENOMIC DNA]</scope>
    <source>
        <strain evidence="4 6">FDAARGOS_938</strain>
        <strain evidence="5 7">FDAARGOS_991</strain>
    </source>
</reference>
<feature type="region of interest" description="Disordered" evidence="2">
    <location>
        <begin position="1"/>
        <end position="23"/>
    </location>
</feature>
<dbReference type="RefSeq" id="WP_048733957.1">
    <property type="nucleotide sequence ID" value="NZ_CP065628.1"/>
</dbReference>
<keyword evidence="3" id="KW-1133">Transmembrane helix</keyword>
<dbReference type="InterPro" id="IPR007060">
    <property type="entry name" value="FtsL/DivIC"/>
</dbReference>